<dbReference type="RefSeq" id="WP_106362290.1">
    <property type="nucleotide sequence ID" value="NZ_PVTJ01000001.1"/>
</dbReference>
<dbReference type="InterPro" id="IPR010982">
    <property type="entry name" value="Lambda_DNA-bd_dom_sf"/>
</dbReference>
<evidence type="ECO:0000259" key="1">
    <source>
        <dbReference type="PROSITE" id="PS50943"/>
    </source>
</evidence>
<dbReference type="Gene3D" id="1.10.260.40">
    <property type="entry name" value="lambda repressor-like DNA-binding domains"/>
    <property type="match status" value="1"/>
</dbReference>
<keyword evidence="3" id="KW-1185">Reference proteome</keyword>
<dbReference type="PANTHER" id="PTHR35010:SF2">
    <property type="entry name" value="BLL4672 PROTEIN"/>
    <property type="match status" value="1"/>
</dbReference>
<dbReference type="EMBL" id="PVTJ01000001">
    <property type="protein sequence ID" value="PRY62257.1"/>
    <property type="molecule type" value="Genomic_DNA"/>
</dbReference>
<protein>
    <submittedName>
        <fullName evidence="2">Transcriptional regulator with XRE-family HTH domain</fullName>
    </submittedName>
</protein>
<dbReference type="Pfam" id="PF17765">
    <property type="entry name" value="MLTR_LBD"/>
    <property type="match status" value="1"/>
</dbReference>
<dbReference type="Pfam" id="PF13560">
    <property type="entry name" value="HTH_31"/>
    <property type="match status" value="1"/>
</dbReference>
<dbReference type="CDD" id="cd00093">
    <property type="entry name" value="HTH_XRE"/>
    <property type="match status" value="1"/>
</dbReference>
<dbReference type="SUPFAM" id="SSF47413">
    <property type="entry name" value="lambda repressor-like DNA-binding domains"/>
    <property type="match status" value="1"/>
</dbReference>
<dbReference type="OrthoDB" id="3608749at2"/>
<dbReference type="PANTHER" id="PTHR35010">
    <property type="entry name" value="BLL4672 PROTEIN-RELATED"/>
    <property type="match status" value="1"/>
</dbReference>
<dbReference type="InterPro" id="IPR001387">
    <property type="entry name" value="Cro/C1-type_HTH"/>
</dbReference>
<dbReference type="Proteomes" id="UP000238176">
    <property type="component" value="Unassembled WGS sequence"/>
</dbReference>
<dbReference type="GO" id="GO:0003677">
    <property type="term" value="F:DNA binding"/>
    <property type="evidence" value="ECO:0007669"/>
    <property type="project" value="InterPro"/>
</dbReference>
<comment type="caution">
    <text evidence="2">The sequence shown here is derived from an EMBL/GenBank/DDBJ whole genome shotgun (WGS) entry which is preliminary data.</text>
</comment>
<feature type="domain" description="HTH cro/C1-type" evidence="1">
    <location>
        <begin position="33"/>
        <end position="86"/>
    </location>
</feature>
<dbReference type="PROSITE" id="PS50943">
    <property type="entry name" value="HTH_CROC1"/>
    <property type="match status" value="1"/>
</dbReference>
<dbReference type="Gene3D" id="3.30.450.180">
    <property type="match status" value="1"/>
</dbReference>
<evidence type="ECO:0000313" key="2">
    <source>
        <dbReference type="EMBL" id="PRY62257.1"/>
    </source>
</evidence>
<evidence type="ECO:0000313" key="3">
    <source>
        <dbReference type="Proteomes" id="UP000238176"/>
    </source>
</evidence>
<gene>
    <name evidence="2" type="ORF">B0I28_101585</name>
</gene>
<proteinExistence type="predicted"/>
<sequence>MSSSEIQTLGSLLRTWRERMDPKDAGMAAGGRRRAKGLRREELAALAGVSADYIVRLEQGRFRTPSAQVVTALARALRLSDSETELLFRAANHLPPGPGTVSVEVPDAARRIVSRITGQPLAVFTADWTLLYANRLLCALFDLPSPAEAVGSNLVERTFIEGASSLIATPHGGGEVFERALVADLRLSASDLGDDPAFQTLVASLRARSPRFAALWDEGSAAPHSAMVKTVHHPVVGDLTIDCDTLMVTGSNVRIIVCSAPPGGPDAEKLDALRALVAETAVPAA</sequence>
<dbReference type="InterPro" id="IPR041413">
    <property type="entry name" value="MLTR_LBD"/>
</dbReference>
<reference evidence="2 3" key="1">
    <citation type="submission" date="2018-03" db="EMBL/GenBank/DDBJ databases">
        <title>Genomic Encyclopedia of Type Strains, Phase III (KMG-III): the genomes of soil and plant-associated and newly described type strains.</title>
        <authorList>
            <person name="Whitman W."/>
        </authorList>
    </citation>
    <scope>NUCLEOTIDE SEQUENCE [LARGE SCALE GENOMIC DNA]</scope>
    <source>
        <strain evidence="2 3">CGMCC 4.7067</strain>
    </source>
</reference>
<organism evidence="2 3">
    <name type="scientific">Glycomyces artemisiae</name>
    <dbReference type="NCBI Taxonomy" id="1076443"/>
    <lineage>
        <taxon>Bacteria</taxon>
        <taxon>Bacillati</taxon>
        <taxon>Actinomycetota</taxon>
        <taxon>Actinomycetes</taxon>
        <taxon>Glycomycetales</taxon>
        <taxon>Glycomycetaceae</taxon>
        <taxon>Glycomyces</taxon>
    </lineage>
</organism>
<accession>A0A2T0UWP1</accession>
<dbReference type="AlphaFoldDB" id="A0A2T0UWP1"/>
<dbReference type="SMART" id="SM00530">
    <property type="entry name" value="HTH_XRE"/>
    <property type="match status" value="1"/>
</dbReference>
<name>A0A2T0UWP1_9ACTN</name>